<keyword evidence="5 6" id="KW-0472">Membrane</keyword>
<evidence type="ECO:0000256" key="4">
    <source>
        <dbReference type="ARBA" id="ARBA00022989"/>
    </source>
</evidence>
<comment type="subcellular location">
    <subcellularLocation>
        <location evidence="1">Cell membrane</location>
        <topology evidence="1">Multi-pass membrane protein</topology>
    </subcellularLocation>
</comment>
<feature type="transmembrane region" description="Helical" evidence="6">
    <location>
        <begin position="12"/>
        <end position="33"/>
    </location>
</feature>
<reference evidence="8" key="1">
    <citation type="submission" date="2022-11" db="EMBL/GenBank/DDBJ databases">
        <title>Draft genome sequence of Sellimonas catena strain 18CBH55.</title>
        <authorList>
            <person name="Hisatomi A."/>
            <person name="Ohkuma M."/>
            <person name="Sakamoto M."/>
        </authorList>
    </citation>
    <scope>NUCLEOTIDE SEQUENCE</scope>
    <source>
        <strain evidence="8">18CBH55</strain>
    </source>
</reference>
<gene>
    <name evidence="8" type="ORF">Selli2_05130</name>
</gene>
<evidence type="ECO:0000256" key="5">
    <source>
        <dbReference type="ARBA" id="ARBA00023136"/>
    </source>
</evidence>
<evidence type="ECO:0000313" key="9">
    <source>
        <dbReference type="Proteomes" id="UP001145094"/>
    </source>
</evidence>
<name>A0A9W6C9A0_9FIRM</name>
<feature type="transmembrane region" description="Helical" evidence="6">
    <location>
        <begin position="283"/>
        <end position="312"/>
    </location>
</feature>
<feature type="domain" description="ABC3 transporter permease C-terminal" evidence="7">
    <location>
        <begin position="242"/>
        <end position="350"/>
    </location>
</feature>
<feature type="transmembrane region" description="Helical" evidence="6">
    <location>
        <begin position="380"/>
        <end position="400"/>
    </location>
</feature>
<feature type="transmembrane region" description="Helical" evidence="6">
    <location>
        <begin position="851"/>
        <end position="873"/>
    </location>
</feature>
<evidence type="ECO:0000256" key="1">
    <source>
        <dbReference type="ARBA" id="ARBA00004651"/>
    </source>
</evidence>
<evidence type="ECO:0000313" key="8">
    <source>
        <dbReference type="EMBL" id="GLG89086.1"/>
    </source>
</evidence>
<keyword evidence="2" id="KW-1003">Cell membrane</keyword>
<dbReference type="PANTHER" id="PTHR46795:SF3">
    <property type="entry name" value="ABC TRANSPORTER PERMEASE"/>
    <property type="match status" value="1"/>
</dbReference>
<sequence>MKKRSKYQQKIWWCRLIVSVVQVLLFLFCPIILKEGKTCGARVIFTMIVDTGFQIRYILLMLCMLPALLYLIRFILLIRNKSLGVLEKLSAKTLCWLGISIFVVSVLPISPDDFSKTDIAGMMLVYCLFVFSGGIEFLYCRCQETMEDTEEEVIAAREKEKIDRQHRKKANYFPGKYPKEFYQVIRRMFRSRIKVQVLMIASEAFAAASLFIVFSMYGIMKDTYEMESSITGDGLYGLFRSLGLILILLHLVMMTMMSAWYIKEVKKDFRLLVILGIRRRTVYMQFLLEFWAGVLIAAVFGLGAGAAGASAMRMELQKGIPGGAVFPEVVTGNYFLIGLISFLILMGLSLAFNQENFIDLGQSVDRNEDVQKEERLRKGISLWIAGGLFLAALAVGWYSVREWAESRFIHILTVLAMFLLLAGGTALWMRIRERKHRYDTGLLKMNLFYHKFESNIERLFLLAVIQFLALGMFAAPMAGACIPQKIPSMYPYDIVVTAYEPELERLEAIADKYEARVTQYPMLRMTSIYGSDKIKPWRTTTRPIQWPQGQQIAISESTYQQMRKFMGKEPKKLSLQGEELHVVYQQDLSVKAHTIDWDTGRLEKHLRFGQPLEYYNPDDFRRFFPVRTIAGEERASLTGSFHQGMQDNLIVLTDSYFQENYDRITAYNRKNWETRQKMTREEWRMYTVRHPENLTEGPTTLFCMNLDDALVDQAAADLEYLNEEQDFDTVWDNNIQPFYVKSQMIVNTESEIFFTRMGNGFILLVLMILGVFQFFVKVKSEEDNWRWENIFLKRLGMHEKERKAKLRYQIRMFVLIPVLSGITGGVIFAALTAKARLYTMQETLQFAGYLGMIYLIWILVWAAVCQVMNWNIWKHVEKE</sequence>
<feature type="transmembrane region" description="Helical" evidence="6">
    <location>
        <begin position="239"/>
        <end position="262"/>
    </location>
</feature>
<dbReference type="Proteomes" id="UP001145094">
    <property type="component" value="Unassembled WGS sequence"/>
</dbReference>
<dbReference type="Pfam" id="PF02687">
    <property type="entry name" value="FtsX"/>
    <property type="match status" value="1"/>
</dbReference>
<feature type="transmembrane region" description="Helical" evidence="6">
    <location>
        <begin position="53"/>
        <end position="77"/>
    </location>
</feature>
<feature type="transmembrane region" description="Helical" evidence="6">
    <location>
        <begin position="459"/>
        <end position="479"/>
    </location>
</feature>
<feature type="transmembrane region" description="Helical" evidence="6">
    <location>
        <begin position="332"/>
        <end position="352"/>
    </location>
</feature>
<proteinExistence type="predicted"/>
<dbReference type="InterPro" id="IPR052536">
    <property type="entry name" value="ABC-4_Integral_Memb_Prot"/>
</dbReference>
<evidence type="ECO:0000256" key="6">
    <source>
        <dbReference type="SAM" id="Phobius"/>
    </source>
</evidence>
<dbReference type="EMBL" id="BSCH01000003">
    <property type="protein sequence ID" value="GLG89086.1"/>
    <property type="molecule type" value="Genomic_DNA"/>
</dbReference>
<feature type="transmembrane region" description="Helical" evidence="6">
    <location>
        <begin position="406"/>
        <end position="428"/>
    </location>
</feature>
<evidence type="ECO:0000256" key="2">
    <source>
        <dbReference type="ARBA" id="ARBA00022475"/>
    </source>
</evidence>
<keyword evidence="4 6" id="KW-1133">Transmembrane helix</keyword>
<dbReference type="GO" id="GO:0005886">
    <property type="term" value="C:plasma membrane"/>
    <property type="evidence" value="ECO:0007669"/>
    <property type="project" value="UniProtKB-SubCell"/>
</dbReference>
<feature type="transmembrane region" description="Helical" evidence="6">
    <location>
        <begin position="119"/>
        <end position="139"/>
    </location>
</feature>
<keyword evidence="3 6" id="KW-0812">Transmembrane</keyword>
<reference evidence="8" key="3">
    <citation type="journal article" date="2023" name="Int. J. Syst. Evol. Microbiol.">
        <title>Sellimonas catena sp. nov., isolated from human faeces.</title>
        <authorList>
            <person name="Hisatomi A."/>
            <person name="Ohkuma M."/>
            <person name="Sakamoto M."/>
        </authorList>
    </citation>
    <scope>NUCLEOTIDE SEQUENCE</scope>
    <source>
        <strain evidence="8">18CBH55</strain>
    </source>
</reference>
<dbReference type="InterPro" id="IPR003838">
    <property type="entry name" value="ABC3_permease_C"/>
</dbReference>
<comment type="caution">
    <text evidence="8">The sequence shown here is derived from an EMBL/GenBank/DDBJ whole genome shotgun (WGS) entry which is preliminary data.</text>
</comment>
<reference evidence="8" key="2">
    <citation type="submission" date="2022-11" db="EMBL/GenBank/DDBJ databases">
        <title>Draft genome sequence of Sellimonas catena strain 18CBH55.</title>
        <authorList>
            <person name="Atsushi H."/>
            <person name="Moriya O."/>
            <person name="Mitsuo S."/>
        </authorList>
    </citation>
    <scope>NUCLEOTIDE SEQUENCE</scope>
    <source>
        <strain evidence="8">18CBH55</strain>
    </source>
</reference>
<dbReference type="RefSeq" id="WP_281844407.1">
    <property type="nucleotide sequence ID" value="NZ_BSCH01000003.1"/>
</dbReference>
<protein>
    <recommendedName>
        <fullName evidence="7">ABC3 transporter permease C-terminal domain-containing protein</fullName>
    </recommendedName>
</protein>
<accession>A0A9W6C9A0</accession>
<feature type="transmembrane region" description="Helical" evidence="6">
    <location>
        <begin position="757"/>
        <end position="776"/>
    </location>
</feature>
<dbReference type="AlphaFoldDB" id="A0A9W6C9A0"/>
<feature type="transmembrane region" description="Helical" evidence="6">
    <location>
        <begin position="197"/>
        <end position="219"/>
    </location>
</feature>
<evidence type="ECO:0000256" key="3">
    <source>
        <dbReference type="ARBA" id="ARBA00022692"/>
    </source>
</evidence>
<organism evidence="8 9">
    <name type="scientific">Sellimonas catena</name>
    <dbReference type="NCBI Taxonomy" id="2994035"/>
    <lineage>
        <taxon>Bacteria</taxon>
        <taxon>Bacillati</taxon>
        <taxon>Bacillota</taxon>
        <taxon>Clostridia</taxon>
        <taxon>Lachnospirales</taxon>
        <taxon>Lachnospiraceae</taxon>
        <taxon>Sellimonas</taxon>
    </lineage>
</organism>
<feature type="transmembrane region" description="Helical" evidence="6">
    <location>
        <begin position="89"/>
        <end position="107"/>
    </location>
</feature>
<dbReference type="PANTHER" id="PTHR46795">
    <property type="entry name" value="ABC TRANSPORTER PERMEASE-RELATED-RELATED"/>
    <property type="match status" value="1"/>
</dbReference>
<feature type="transmembrane region" description="Helical" evidence="6">
    <location>
        <begin position="810"/>
        <end position="831"/>
    </location>
</feature>
<evidence type="ECO:0000259" key="7">
    <source>
        <dbReference type="Pfam" id="PF02687"/>
    </source>
</evidence>